<dbReference type="PROSITE" id="PS00221">
    <property type="entry name" value="MIP"/>
    <property type="match status" value="1"/>
</dbReference>
<sequence>MASHQGCSVQHRKYSTDKVCDLEGNNMPDISVMPALDSRSLDVQARRKGTWITKFRSHTREFWAEFFGTAVLVLLGTAVNHQVTLGGSTNVAPSERGSWTTVSVLVLSMLGVVVSGGISGGHINPAVTLTQALLRGFSWKKVPLYWLAQFTGAFFGAGEEPTYGRLIKPEACTSRFLMSSILMMFIASVASGDAGNMAPPKGISPFIILWVVFALASTLGMQTSFALNPARDIGPRLVTWAAGYGSEVWRIRSGNVRLPLHSATGSGVQLWRPSGKLNFAILSDSGTFVGCLIYDCCIGTDVVESPLHNPSASGFTGRLRGPPPAHETRTSGSGNIKTTGDSD</sequence>
<gene>
    <name evidence="12" type="ORF">MELLADRAFT_89021</name>
</gene>
<evidence type="ECO:0008006" key="14">
    <source>
        <dbReference type="Google" id="ProtNLM"/>
    </source>
</evidence>
<reference evidence="13" key="1">
    <citation type="journal article" date="2011" name="Proc. Natl. Acad. Sci. U.S.A.">
        <title>Obligate biotrophy features unraveled by the genomic analysis of rust fungi.</title>
        <authorList>
            <person name="Duplessis S."/>
            <person name="Cuomo C.A."/>
            <person name="Lin Y.-C."/>
            <person name="Aerts A."/>
            <person name="Tisserant E."/>
            <person name="Veneault-Fourrey C."/>
            <person name="Joly D.L."/>
            <person name="Hacquard S."/>
            <person name="Amselem J."/>
            <person name="Cantarel B.L."/>
            <person name="Chiu R."/>
            <person name="Coutinho P.M."/>
            <person name="Feau N."/>
            <person name="Field M."/>
            <person name="Frey P."/>
            <person name="Gelhaye E."/>
            <person name="Goldberg J."/>
            <person name="Grabherr M.G."/>
            <person name="Kodira C.D."/>
            <person name="Kohler A."/>
            <person name="Kuees U."/>
            <person name="Lindquist E.A."/>
            <person name="Lucas S.M."/>
            <person name="Mago R."/>
            <person name="Mauceli E."/>
            <person name="Morin E."/>
            <person name="Murat C."/>
            <person name="Pangilinan J.L."/>
            <person name="Park R."/>
            <person name="Pearson M."/>
            <person name="Quesneville H."/>
            <person name="Rouhier N."/>
            <person name="Sakthikumar S."/>
            <person name="Salamov A.A."/>
            <person name="Schmutz J."/>
            <person name="Selles B."/>
            <person name="Shapiro H."/>
            <person name="Tanguay P."/>
            <person name="Tuskan G.A."/>
            <person name="Henrissat B."/>
            <person name="Van de Peer Y."/>
            <person name="Rouze P."/>
            <person name="Ellis J.G."/>
            <person name="Dodds P.N."/>
            <person name="Schein J.E."/>
            <person name="Zhong S."/>
            <person name="Hamelin R.C."/>
            <person name="Grigoriev I.V."/>
            <person name="Szabo L.J."/>
            <person name="Martin F."/>
        </authorList>
    </citation>
    <scope>NUCLEOTIDE SEQUENCE [LARGE SCALE GENOMIC DNA]</scope>
    <source>
        <strain evidence="13">98AG31 / pathotype 3-4-7</strain>
    </source>
</reference>
<comment type="similarity">
    <text evidence="2 9">Belongs to the MIP/aquaporin (TC 1.A.8) family.</text>
</comment>
<evidence type="ECO:0000256" key="8">
    <source>
        <dbReference type="ARBA" id="ARBA00034651"/>
    </source>
</evidence>
<keyword evidence="6 11" id="KW-1133">Transmembrane helix</keyword>
<accession>F4R6P6</accession>
<dbReference type="InterPro" id="IPR050363">
    <property type="entry name" value="MIP/Aquaporin"/>
</dbReference>
<organism evidence="13">
    <name type="scientific">Melampsora larici-populina (strain 98AG31 / pathotype 3-4-7)</name>
    <name type="common">Poplar leaf rust fungus</name>
    <dbReference type="NCBI Taxonomy" id="747676"/>
    <lineage>
        <taxon>Eukaryota</taxon>
        <taxon>Fungi</taxon>
        <taxon>Dikarya</taxon>
        <taxon>Basidiomycota</taxon>
        <taxon>Pucciniomycotina</taxon>
        <taxon>Pucciniomycetes</taxon>
        <taxon>Pucciniales</taxon>
        <taxon>Melampsoraceae</taxon>
        <taxon>Melampsora</taxon>
    </lineage>
</organism>
<dbReference type="InterPro" id="IPR022357">
    <property type="entry name" value="MIP_CS"/>
</dbReference>
<feature type="region of interest" description="Disordered" evidence="10">
    <location>
        <begin position="313"/>
        <end position="343"/>
    </location>
</feature>
<keyword evidence="7 11" id="KW-0472">Membrane</keyword>
<dbReference type="GO" id="GO:0005886">
    <property type="term" value="C:plasma membrane"/>
    <property type="evidence" value="ECO:0007669"/>
    <property type="project" value="TreeGrafter"/>
</dbReference>
<dbReference type="PANTHER" id="PTHR43829:SF9">
    <property type="entry name" value="AQUAPORIN-9"/>
    <property type="match status" value="1"/>
</dbReference>
<protein>
    <recommendedName>
        <fullName evidence="14">Aquaporin</fullName>
    </recommendedName>
</protein>
<dbReference type="GO" id="GO:0015250">
    <property type="term" value="F:water channel activity"/>
    <property type="evidence" value="ECO:0007669"/>
    <property type="project" value="TreeGrafter"/>
</dbReference>
<dbReference type="OrthoDB" id="3222at2759"/>
<dbReference type="InterPro" id="IPR000425">
    <property type="entry name" value="MIP"/>
</dbReference>
<dbReference type="KEGG" id="mlr:MELLADRAFT_89021"/>
<dbReference type="AlphaFoldDB" id="F4R6P6"/>
<dbReference type="GO" id="GO:0015254">
    <property type="term" value="F:glycerol channel activity"/>
    <property type="evidence" value="ECO:0007669"/>
    <property type="project" value="TreeGrafter"/>
</dbReference>
<dbReference type="Proteomes" id="UP000001072">
    <property type="component" value="Unassembled WGS sequence"/>
</dbReference>
<evidence type="ECO:0000256" key="6">
    <source>
        <dbReference type="ARBA" id="ARBA00022989"/>
    </source>
</evidence>
<evidence type="ECO:0000256" key="7">
    <source>
        <dbReference type="ARBA" id="ARBA00023136"/>
    </source>
</evidence>
<evidence type="ECO:0000256" key="2">
    <source>
        <dbReference type="ARBA" id="ARBA00006175"/>
    </source>
</evidence>
<evidence type="ECO:0000313" key="13">
    <source>
        <dbReference type="Proteomes" id="UP000001072"/>
    </source>
</evidence>
<dbReference type="InterPro" id="IPR023271">
    <property type="entry name" value="Aquaporin-like"/>
</dbReference>
<feature type="compositionally biased region" description="Polar residues" evidence="10">
    <location>
        <begin position="330"/>
        <end position="343"/>
    </location>
</feature>
<evidence type="ECO:0000256" key="11">
    <source>
        <dbReference type="SAM" id="Phobius"/>
    </source>
</evidence>
<dbReference type="Gene3D" id="1.20.1080.10">
    <property type="entry name" value="Glycerol uptake facilitator protein"/>
    <property type="match status" value="2"/>
</dbReference>
<keyword evidence="3 9" id="KW-0813">Transport</keyword>
<dbReference type="RefSeq" id="XP_007404289.1">
    <property type="nucleotide sequence ID" value="XM_007404227.1"/>
</dbReference>
<dbReference type="FunCoup" id="F4R6P6">
    <property type="interactions" value="42"/>
</dbReference>
<feature type="transmembrane region" description="Helical" evidence="11">
    <location>
        <begin position="207"/>
        <end position="227"/>
    </location>
</feature>
<dbReference type="InParanoid" id="F4R6P6"/>
<evidence type="ECO:0000256" key="3">
    <source>
        <dbReference type="ARBA" id="ARBA00022448"/>
    </source>
</evidence>
<feature type="transmembrane region" description="Helical" evidence="11">
    <location>
        <begin position="62"/>
        <end position="79"/>
    </location>
</feature>
<comment type="catalytic activity">
    <reaction evidence="8">
        <text>H2O(in) = H2O(out)</text>
        <dbReference type="Rhea" id="RHEA:29667"/>
        <dbReference type="ChEBI" id="CHEBI:15377"/>
    </reaction>
</comment>
<evidence type="ECO:0000256" key="5">
    <source>
        <dbReference type="ARBA" id="ARBA00022737"/>
    </source>
</evidence>
<dbReference type="Pfam" id="PF00230">
    <property type="entry name" value="MIP"/>
    <property type="match status" value="1"/>
</dbReference>
<dbReference type="PANTHER" id="PTHR43829">
    <property type="entry name" value="AQUAPORIN OR AQUAGLYCEROPORIN RELATED"/>
    <property type="match status" value="1"/>
</dbReference>
<evidence type="ECO:0000256" key="10">
    <source>
        <dbReference type="SAM" id="MobiDB-lite"/>
    </source>
</evidence>
<dbReference type="EMBL" id="GL883091">
    <property type="protein sequence ID" value="EGG11914.1"/>
    <property type="molecule type" value="Genomic_DNA"/>
</dbReference>
<evidence type="ECO:0000256" key="1">
    <source>
        <dbReference type="ARBA" id="ARBA00004141"/>
    </source>
</evidence>
<dbReference type="STRING" id="747676.F4R6P6"/>
<evidence type="ECO:0000256" key="9">
    <source>
        <dbReference type="RuleBase" id="RU000477"/>
    </source>
</evidence>
<evidence type="ECO:0000256" key="4">
    <source>
        <dbReference type="ARBA" id="ARBA00022692"/>
    </source>
</evidence>
<dbReference type="VEuPathDB" id="FungiDB:MELLADRAFT_89021"/>
<keyword evidence="4 9" id="KW-0812">Transmembrane</keyword>
<keyword evidence="5" id="KW-0677">Repeat</keyword>
<dbReference type="PRINTS" id="PR00783">
    <property type="entry name" value="MINTRINSICP"/>
</dbReference>
<name>F4R6P6_MELLP</name>
<feature type="transmembrane region" description="Helical" evidence="11">
    <location>
        <begin position="176"/>
        <end position="195"/>
    </location>
</feature>
<dbReference type="eggNOG" id="KOG0224">
    <property type="taxonomic scope" value="Eukaryota"/>
</dbReference>
<dbReference type="GeneID" id="18935065"/>
<dbReference type="HOGENOM" id="CLU_809109_0_0_1"/>
<proteinExistence type="inferred from homology"/>
<dbReference type="SUPFAM" id="SSF81338">
    <property type="entry name" value="Aquaporin-like"/>
    <property type="match status" value="1"/>
</dbReference>
<keyword evidence="13" id="KW-1185">Reference proteome</keyword>
<comment type="subcellular location">
    <subcellularLocation>
        <location evidence="1">Membrane</location>
        <topology evidence="1">Multi-pass membrane protein</topology>
    </subcellularLocation>
</comment>
<evidence type="ECO:0000313" key="12">
    <source>
        <dbReference type="EMBL" id="EGG11914.1"/>
    </source>
</evidence>
<feature type="transmembrane region" description="Helical" evidence="11">
    <location>
        <begin position="99"/>
        <end position="118"/>
    </location>
</feature>